<keyword evidence="11" id="KW-1185">Reference proteome</keyword>
<feature type="transmembrane region" description="Helical" evidence="7">
    <location>
        <begin position="314"/>
        <end position="340"/>
    </location>
</feature>
<comment type="subcellular location">
    <subcellularLocation>
        <location evidence="1">Cell membrane</location>
        <topology evidence="1">Multi-pass membrane protein</topology>
    </subcellularLocation>
</comment>
<dbReference type="Pfam" id="PF13567">
    <property type="entry name" value="DUF4131"/>
    <property type="match status" value="1"/>
</dbReference>
<evidence type="ECO:0000256" key="2">
    <source>
        <dbReference type="ARBA" id="ARBA00022475"/>
    </source>
</evidence>
<feature type="domain" description="ComEC/Rec2-related protein" evidence="8">
    <location>
        <begin position="293"/>
        <end position="578"/>
    </location>
</feature>
<keyword evidence="3 7" id="KW-0812">Transmembrane</keyword>
<sequence length="844" mass="89848">MEEGSATKLDSPALRVERATGAAAGSPPVRRPMLGTFAAGVKGLVRVRPGARSSVSAAWQSERDHGIGLLFVPVFMGCGSWAWFELDREPSLLALMAVVLVSGGGAWVWRHRRDLPGYTTRAVFLFVLGMVLAAFESHRLSTLMLDRPVTTTIDGRVLSREADDRGRIRYRIEVRSTLDPALRRPPETVNLLARGDHAPIAIGEGITGRARLNPPSGPALPGLNDFAFDAYVAGTGAIGFFYGAPTRRELDDAGAGQAWPAVVARIIAGWRAALTEHIRARIGGDAGAIAAALITGEQRGISPGTMEALRQAGLAHILAISGLNMVLAAGTLLVGARLLLSIVPGVAERFPVKKIAAVGGLITVTLYILISGGAVSAIRSWLMIVVMLIAVLFDRAAISRRNIALSAIVILAVTPSTVTGPGFQMSYAATLGLVAGYAIWRDRPVSRRPAAIGGRRLFGAFSSFLGGLLLSSLIGGVATLVYSIGHFHRIPAYGLAGNLLAMPIISILVMPMAVIAMLLMPLGLDGLPLAVMGRAISWMIEMATWVSGWGGEVTTGRLPPIAFAFIAVGGGLACLFRTRLALIALLPIVGGAALSYLAQPATSPQLLISEDGRFVAMLADGQAASNRTRPPDFLYDQWRRALRVDVHRPPVFLEANDDRRVRKAPAAETSESQSDTPQRRIQLSRTGEPRPPTGAPAASLAFTAQEPGELQAALSASAGEKRFVCRRKQWCAAVTSAGWRVVTLDDPAYLGIACDSADFVVAPQFINRNSCRSGARLITAATLRRTGALEIAPGKADGPPDGTGYRITKAVDTLDRPWARHRLYDWRTDSFADPQFPEIIDNAE</sequence>
<dbReference type="PANTHER" id="PTHR30619">
    <property type="entry name" value="DNA INTERNALIZATION/COMPETENCE PROTEIN COMEC/REC2"/>
    <property type="match status" value="1"/>
</dbReference>
<feature type="transmembrane region" description="Helical" evidence="7">
    <location>
        <begin position="461"/>
        <end position="484"/>
    </location>
</feature>
<protein>
    <submittedName>
        <fullName evidence="10">ComEC/Rec2-related protein</fullName>
    </submittedName>
</protein>
<feature type="transmembrane region" description="Helical" evidence="7">
    <location>
        <begin position="558"/>
        <end position="575"/>
    </location>
</feature>
<evidence type="ECO:0000256" key="1">
    <source>
        <dbReference type="ARBA" id="ARBA00004651"/>
    </source>
</evidence>
<evidence type="ECO:0000256" key="3">
    <source>
        <dbReference type="ARBA" id="ARBA00022692"/>
    </source>
</evidence>
<keyword evidence="4 7" id="KW-1133">Transmembrane helix</keyword>
<feature type="transmembrane region" description="Helical" evidence="7">
    <location>
        <begin position="352"/>
        <end position="370"/>
    </location>
</feature>
<proteinExistence type="predicted"/>
<keyword evidence="5 7" id="KW-0472">Membrane</keyword>
<evidence type="ECO:0000313" key="10">
    <source>
        <dbReference type="EMBL" id="PTM95082.1"/>
    </source>
</evidence>
<dbReference type="AlphaFoldDB" id="A0A2T5B7X1"/>
<organism evidence="10 11">
    <name type="scientific">Mycoplana dimorpha</name>
    <dbReference type="NCBI Taxonomy" id="28320"/>
    <lineage>
        <taxon>Bacteria</taxon>
        <taxon>Pseudomonadati</taxon>
        <taxon>Pseudomonadota</taxon>
        <taxon>Alphaproteobacteria</taxon>
        <taxon>Hyphomicrobiales</taxon>
        <taxon>Rhizobiaceae</taxon>
        <taxon>Mycoplana</taxon>
    </lineage>
</organism>
<evidence type="ECO:0000313" key="11">
    <source>
        <dbReference type="Proteomes" id="UP000241247"/>
    </source>
</evidence>
<dbReference type="GO" id="GO:0005886">
    <property type="term" value="C:plasma membrane"/>
    <property type="evidence" value="ECO:0007669"/>
    <property type="project" value="UniProtKB-SubCell"/>
</dbReference>
<feature type="region of interest" description="Disordered" evidence="6">
    <location>
        <begin position="657"/>
        <end position="697"/>
    </location>
</feature>
<evidence type="ECO:0000259" key="8">
    <source>
        <dbReference type="Pfam" id="PF03772"/>
    </source>
</evidence>
<evidence type="ECO:0000259" key="9">
    <source>
        <dbReference type="Pfam" id="PF13567"/>
    </source>
</evidence>
<feature type="transmembrane region" description="Helical" evidence="7">
    <location>
        <begin position="66"/>
        <end position="84"/>
    </location>
</feature>
<feature type="transmembrane region" description="Helical" evidence="7">
    <location>
        <begin position="402"/>
        <end position="418"/>
    </location>
</feature>
<gene>
    <name evidence="10" type="ORF">C7449_104146</name>
</gene>
<keyword evidence="2" id="KW-1003">Cell membrane</keyword>
<evidence type="ECO:0000256" key="6">
    <source>
        <dbReference type="SAM" id="MobiDB-lite"/>
    </source>
</evidence>
<dbReference type="RefSeq" id="WP_245414357.1">
    <property type="nucleotide sequence ID" value="NZ_PZZZ01000004.1"/>
</dbReference>
<dbReference type="Pfam" id="PF03772">
    <property type="entry name" value="Competence"/>
    <property type="match status" value="1"/>
</dbReference>
<dbReference type="EMBL" id="PZZZ01000004">
    <property type="protein sequence ID" value="PTM95082.1"/>
    <property type="molecule type" value="Genomic_DNA"/>
</dbReference>
<dbReference type="NCBIfam" id="TIGR00360">
    <property type="entry name" value="ComEC_N-term"/>
    <property type="match status" value="1"/>
</dbReference>
<feature type="transmembrane region" description="Helical" evidence="7">
    <location>
        <begin position="90"/>
        <end position="109"/>
    </location>
</feature>
<name>A0A2T5B7X1_MYCDI</name>
<feature type="domain" description="DUF4131" evidence="9">
    <location>
        <begin position="90"/>
        <end position="242"/>
    </location>
</feature>
<dbReference type="InterPro" id="IPR025405">
    <property type="entry name" value="DUF4131"/>
</dbReference>
<feature type="compositionally biased region" description="Polar residues" evidence="6">
    <location>
        <begin position="669"/>
        <end position="685"/>
    </location>
</feature>
<accession>A0A2T5B7X1</accession>
<reference evidence="10 11" key="1">
    <citation type="submission" date="2018-04" db="EMBL/GenBank/DDBJ databases">
        <title>Genomic Encyclopedia of Type Strains, Phase IV (KMG-IV): sequencing the most valuable type-strain genomes for metagenomic binning, comparative biology and taxonomic classification.</title>
        <authorList>
            <person name="Goeker M."/>
        </authorList>
    </citation>
    <scope>NUCLEOTIDE SEQUENCE [LARGE SCALE GENOMIC DNA]</scope>
    <source>
        <strain evidence="10 11">DSM 7138</strain>
    </source>
</reference>
<feature type="transmembrane region" description="Helical" evidence="7">
    <location>
        <begin position="496"/>
        <end position="519"/>
    </location>
</feature>
<evidence type="ECO:0000256" key="4">
    <source>
        <dbReference type="ARBA" id="ARBA00022989"/>
    </source>
</evidence>
<feature type="transmembrane region" description="Helical" evidence="7">
    <location>
        <begin position="118"/>
        <end position="135"/>
    </location>
</feature>
<dbReference type="PANTHER" id="PTHR30619:SF1">
    <property type="entry name" value="RECOMBINATION PROTEIN 2"/>
    <property type="match status" value="1"/>
</dbReference>
<dbReference type="Proteomes" id="UP000241247">
    <property type="component" value="Unassembled WGS sequence"/>
</dbReference>
<evidence type="ECO:0000256" key="5">
    <source>
        <dbReference type="ARBA" id="ARBA00023136"/>
    </source>
</evidence>
<comment type="caution">
    <text evidence="10">The sequence shown here is derived from an EMBL/GenBank/DDBJ whole genome shotgun (WGS) entry which is preliminary data.</text>
</comment>
<feature type="transmembrane region" description="Helical" evidence="7">
    <location>
        <begin position="580"/>
        <end position="598"/>
    </location>
</feature>
<dbReference type="InterPro" id="IPR004477">
    <property type="entry name" value="ComEC_N"/>
</dbReference>
<evidence type="ECO:0000256" key="7">
    <source>
        <dbReference type="SAM" id="Phobius"/>
    </source>
</evidence>
<dbReference type="InterPro" id="IPR052159">
    <property type="entry name" value="Competence_DNA_uptake"/>
</dbReference>